<organism evidence="2">
    <name type="scientific">Microvirus mar34</name>
    <dbReference type="NCBI Taxonomy" id="2851168"/>
    <lineage>
        <taxon>Viruses</taxon>
        <taxon>Monodnaviria</taxon>
        <taxon>Sangervirae</taxon>
        <taxon>Phixviricota</taxon>
        <taxon>Malgrandaviricetes</taxon>
        <taxon>Petitvirales</taxon>
        <taxon>Microviridae</taxon>
    </lineage>
</organism>
<accession>A0A8F5MLL1</accession>
<proteinExistence type="predicted"/>
<name>A0A8F5MLL1_9VIRU</name>
<dbReference type="EMBL" id="MZ089780">
    <property type="protein sequence ID" value="QXN75163.1"/>
    <property type="molecule type" value="Genomic_DNA"/>
</dbReference>
<protein>
    <submittedName>
        <fullName evidence="2">DNA pilot protein</fullName>
    </submittedName>
</protein>
<evidence type="ECO:0000256" key="1">
    <source>
        <dbReference type="SAM" id="MobiDB-lite"/>
    </source>
</evidence>
<feature type="region of interest" description="Disordered" evidence="1">
    <location>
        <begin position="132"/>
        <end position="157"/>
    </location>
</feature>
<evidence type="ECO:0000313" key="2">
    <source>
        <dbReference type="EMBL" id="QXN75163.1"/>
    </source>
</evidence>
<sequence length="194" mass="20444">MANMFKKATISPEFAPAISDHSGDTKLGDFSPLYNDSGSEPEGTTFSRSWLGDLLGMSGVAELGDFRLGEQSANNALVRDLYKMDMQNDFNAREAQIQREFEERMSNTAYQRAVNDMRLAGINPALAYSQGGADTPSGVSASSASGGASQGHGVSRRDSFGGLKTVANIVAGLISHSAKVTSAGIVATASRLKK</sequence>
<reference evidence="2" key="1">
    <citation type="submission" date="2021-04" db="EMBL/GenBank/DDBJ databases">
        <title>Genomes of microviruses identified in yellow-bellied marmot fecal samples.</title>
        <authorList>
            <person name="Varsani A."/>
            <person name="Kraberger S."/>
            <person name="Chatterjee A."/>
            <person name="Richet C."/>
            <person name="Fontenele R.S."/>
            <person name="Schmidlin K."/>
            <person name="Blumstein D.T."/>
        </authorList>
    </citation>
    <scope>NUCLEOTIDE SEQUENCE</scope>
    <source>
        <strain evidence="2">Mar34</strain>
    </source>
</reference>
<feature type="compositionally biased region" description="Low complexity" evidence="1">
    <location>
        <begin position="137"/>
        <end position="153"/>
    </location>
</feature>